<evidence type="ECO:0000313" key="1">
    <source>
        <dbReference type="EMBL" id="RRT68956.1"/>
    </source>
</evidence>
<dbReference type="EMBL" id="AMZH03004523">
    <property type="protein sequence ID" value="RRT68956.1"/>
    <property type="molecule type" value="Genomic_DNA"/>
</dbReference>
<proteinExistence type="predicted"/>
<accession>A0A426ZY86</accession>
<evidence type="ECO:0000313" key="2">
    <source>
        <dbReference type="Proteomes" id="UP000287651"/>
    </source>
</evidence>
<organism evidence="1 2">
    <name type="scientific">Ensete ventricosum</name>
    <name type="common">Abyssinian banana</name>
    <name type="synonym">Musa ensete</name>
    <dbReference type="NCBI Taxonomy" id="4639"/>
    <lineage>
        <taxon>Eukaryota</taxon>
        <taxon>Viridiplantae</taxon>
        <taxon>Streptophyta</taxon>
        <taxon>Embryophyta</taxon>
        <taxon>Tracheophyta</taxon>
        <taxon>Spermatophyta</taxon>
        <taxon>Magnoliopsida</taxon>
        <taxon>Liliopsida</taxon>
        <taxon>Zingiberales</taxon>
        <taxon>Musaceae</taxon>
        <taxon>Ensete</taxon>
    </lineage>
</organism>
<dbReference type="AlphaFoldDB" id="A0A426ZY86"/>
<feature type="non-terminal residue" evidence="1">
    <location>
        <position position="74"/>
    </location>
</feature>
<dbReference type="Proteomes" id="UP000287651">
    <property type="component" value="Unassembled WGS sequence"/>
</dbReference>
<sequence length="74" mass="8541">MGCRPVNRLRNCGRLEIKVTIRETTLKRLASTDFKAGVLNEHFVAIHLFQAWVKVSGQNDGPVWPSFWRMEQVT</sequence>
<name>A0A426ZY86_ENSVE</name>
<gene>
    <name evidence="1" type="ORF">B296_00011521</name>
</gene>
<reference evidence="1 2" key="1">
    <citation type="journal article" date="2014" name="Agronomy (Basel)">
        <title>A Draft Genome Sequence for Ensete ventricosum, the Drought-Tolerant Tree Against Hunger.</title>
        <authorList>
            <person name="Harrison J."/>
            <person name="Moore K.A."/>
            <person name="Paszkiewicz K."/>
            <person name="Jones T."/>
            <person name="Grant M."/>
            <person name="Ambacheew D."/>
            <person name="Muzemil S."/>
            <person name="Studholme D.J."/>
        </authorList>
    </citation>
    <scope>NUCLEOTIDE SEQUENCE [LARGE SCALE GENOMIC DNA]</scope>
</reference>
<comment type="caution">
    <text evidence="1">The sequence shown here is derived from an EMBL/GenBank/DDBJ whole genome shotgun (WGS) entry which is preliminary data.</text>
</comment>
<protein>
    <submittedName>
        <fullName evidence="1">Uncharacterized protein</fullName>
    </submittedName>
</protein>